<proteinExistence type="predicted"/>
<evidence type="ECO:0000313" key="2">
    <source>
        <dbReference type="Proteomes" id="UP000184499"/>
    </source>
</evidence>
<dbReference type="RefSeq" id="XP_067473178.1">
    <property type="nucleotide sequence ID" value="XM_067625026.1"/>
</dbReference>
<dbReference type="GeneID" id="93577514"/>
<gene>
    <name evidence="1" type="ORF">ASPBRDRAFT_435910</name>
</gene>
<dbReference type="Proteomes" id="UP000184499">
    <property type="component" value="Unassembled WGS sequence"/>
</dbReference>
<dbReference type="AlphaFoldDB" id="A0A1L9U2R4"/>
<reference evidence="2" key="1">
    <citation type="journal article" date="2017" name="Genome Biol.">
        <title>Comparative genomics reveals high biological diversity and specific adaptations in the industrially and medically important fungal genus Aspergillus.</title>
        <authorList>
            <person name="de Vries R.P."/>
            <person name="Riley R."/>
            <person name="Wiebenga A."/>
            <person name="Aguilar-Osorio G."/>
            <person name="Amillis S."/>
            <person name="Uchima C.A."/>
            <person name="Anderluh G."/>
            <person name="Asadollahi M."/>
            <person name="Askin M."/>
            <person name="Barry K."/>
            <person name="Battaglia E."/>
            <person name="Bayram O."/>
            <person name="Benocci T."/>
            <person name="Braus-Stromeyer S.A."/>
            <person name="Caldana C."/>
            <person name="Canovas D."/>
            <person name="Cerqueira G.C."/>
            <person name="Chen F."/>
            <person name="Chen W."/>
            <person name="Choi C."/>
            <person name="Clum A."/>
            <person name="Dos Santos R.A."/>
            <person name="Damasio A.R."/>
            <person name="Diallinas G."/>
            <person name="Emri T."/>
            <person name="Fekete E."/>
            <person name="Flipphi M."/>
            <person name="Freyberg S."/>
            <person name="Gallo A."/>
            <person name="Gournas C."/>
            <person name="Habgood R."/>
            <person name="Hainaut M."/>
            <person name="Harispe M.L."/>
            <person name="Henrissat B."/>
            <person name="Hilden K.S."/>
            <person name="Hope R."/>
            <person name="Hossain A."/>
            <person name="Karabika E."/>
            <person name="Karaffa L."/>
            <person name="Karanyi Z."/>
            <person name="Krasevec N."/>
            <person name="Kuo A."/>
            <person name="Kusch H."/>
            <person name="LaButti K."/>
            <person name="Lagendijk E.L."/>
            <person name="Lapidus A."/>
            <person name="Levasseur A."/>
            <person name="Lindquist E."/>
            <person name="Lipzen A."/>
            <person name="Logrieco A.F."/>
            <person name="MacCabe A."/>
            <person name="Maekelae M.R."/>
            <person name="Malavazi I."/>
            <person name="Melin P."/>
            <person name="Meyer V."/>
            <person name="Mielnichuk N."/>
            <person name="Miskei M."/>
            <person name="Molnar A.P."/>
            <person name="Mule G."/>
            <person name="Ngan C.Y."/>
            <person name="Orejas M."/>
            <person name="Orosz E."/>
            <person name="Ouedraogo J.P."/>
            <person name="Overkamp K.M."/>
            <person name="Park H.-S."/>
            <person name="Perrone G."/>
            <person name="Piumi F."/>
            <person name="Punt P.J."/>
            <person name="Ram A.F."/>
            <person name="Ramon A."/>
            <person name="Rauscher S."/>
            <person name="Record E."/>
            <person name="Riano-Pachon D.M."/>
            <person name="Robert V."/>
            <person name="Roehrig J."/>
            <person name="Ruller R."/>
            <person name="Salamov A."/>
            <person name="Salih N.S."/>
            <person name="Samson R.A."/>
            <person name="Sandor E."/>
            <person name="Sanguinetti M."/>
            <person name="Schuetze T."/>
            <person name="Sepcic K."/>
            <person name="Shelest E."/>
            <person name="Sherlock G."/>
            <person name="Sophianopoulou V."/>
            <person name="Squina F.M."/>
            <person name="Sun H."/>
            <person name="Susca A."/>
            <person name="Todd R.B."/>
            <person name="Tsang A."/>
            <person name="Unkles S.E."/>
            <person name="van de Wiele N."/>
            <person name="van Rossen-Uffink D."/>
            <person name="Oliveira J.V."/>
            <person name="Vesth T.C."/>
            <person name="Visser J."/>
            <person name="Yu J.-H."/>
            <person name="Zhou M."/>
            <person name="Andersen M.R."/>
            <person name="Archer D.B."/>
            <person name="Baker S.E."/>
            <person name="Benoit I."/>
            <person name="Brakhage A.A."/>
            <person name="Braus G.H."/>
            <person name="Fischer R."/>
            <person name="Frisvad J.C."/>
            <person name="Goldman G.H."/>
            <person name="Houbraken J."/>
            <person name="Oakley B."/>
            <person name="Pocsi I."/>
            <person name="Scazzocchio C."/>
            <person name="Seiboth B."/>
            <person name="vanKuyk P.A."/>
            <person name="Wortman J."/>
            <person name="Dyer P.S."/>
            <person name="Grigoriev I.V."/>
        </authorList>
    </citation>
    <scope>NUCLEOTIDE SEQUENCE [LARGE SCALE GENOMIC DNA]</scope>
    <source>
        <strain evidence="2">CBS 101740 / IMI 381727 / IBT 21946</strain>
    </source>
</reference>
<evidence type="ECO:0000313" key="1">
    <source>
        <dbReference type="EMBL" id="OJJ65928.1"/>
    </source>
</evidence>
<accession>A0A1L9U2R4</accession>
<sequence length="140" mass="15256">MEIRSGLKYCDLPGTGTIHPANETMPTGHVKERWSNLLTVGRTDWTLPIGELADLPVYFNELLLLSTFRRGHSACGVCRTGLPPASETQCIIIRIGWPPIVVISTSQRISLALVLLRALSHRIQFPLAGLASPSRLGTTA</sequence>
<dbReference type="VEuPathDB" id="FungiDB:ASPBRDRAFT_435910"/>
<name>A0A1L9U2R4_ASPBC</name>
<keyword evidence="2" id="KW-1185">Reference proteome</keyword>
<organism evidence="1 2">
    <name type="scientific">Aspergillus brasiliensis (strain CBS 101740 / IMI 381727 / IBT 21946)</name>
    <dbReference type="NCBI Taxonomy" id="767769"/>
    <lineage>
        <taxon>Eukaryota</taxon>
        <taxon>Fungi</taxon>
        <taxon>Dikarya</taxon>
        <taxon>Ascomycota</taxon>
        <taxon>Pezizomycotina</taxon>
        <taxon>Eurotiomycetes</taxon>
        <taxon>Eurotiomycetidae</taxon>
        <taxon>Eurotiales</taxon>
        <taxon>Aspergillaceae</taxon>
        <taxon>Aspergillus</taxon>
        <taxon>Aspergillus subgen. Circumdati</taxon>
    </lineage>
</organism>
<dbReference type="EMBL" id="KV878704">
    <property type="protein sequence ID" value="OJJ65928.1"/>
    <property type="molecule type" value="Genomic_DNA"/>
</dbReference>
<protein>
    <submittedName>
        <fullName evidence="1">Uncharacterized protein</fullName>
    </submittedName>
</protein>